<feature type="domain" description="Methyltransferase small" evidence="3">
    <location>
        <begin position="28"/>
        <end position="196"/>
    </location>
</feature>
<dbReference type="OrthoDB" id="9764961at2"/>
<dbReference type="GeneID" id="92903393"/>
<dbReference type="AlphaFoldDB" id="A0A109RDS0"/>
<keyword evidence="6" id="KW-1185">Reference proteome</keyword>
<dbReference type="GO" id="GO:0032259">
    <property type="term" value="P:methylation"/>
    <property type="evidence" value="ECO:0007669"/>
    <property type="project" value="UniProtKB-KW"/>
</dbReference>
<dbReference type="InterPro" id="IPR029063">
    <property type="entry name" value="SAM-dependent_MTases_sf"/>
</dbReference>
<dbReference type="Proteomes" id="UP000234239">
    <property type="component" value="Unassembled WGS sequence"/>
</dbReference>
<evidence type="ECO:0000256" key="1">
    <source>
        <dbReference type="ARBA" id="ARBA00022603"/>
    </source>
</evidence>
<dbReference type="GO" id="GO:0008757">
    <property type="term" value="F:S-adenosylmethionine-dependent methyltransferase activity"/>
    <property type="evidence" value="ECO:0007669"/>
    <property type="project" value="InterPro"/>
</dbReference>
<evidence type="ECO:0000313" key="5">
    <source>
        <dbReference type="EMBL" id="PKZ22224.1"/>
    </source>
</evidence>
<dbReference type="EMBL" id="PKGY01000002">
    <property type="protein sequence ID" value="PKZ22224.1"/>
    <property type="molecule type" value="Genomic_DNA"/>
</dbReference>
<dbReference type="KEGG" id="asan:AWM72_04845"/>
<accession>A0A109RDS0</accession>
<reference evidence="6" key="2">
    <citation type="submission" date="2016-01" db="EMBL/GenBank/DDBJ databases">
        <title>Six Aerococcus type strain genome sequencing and assembly using PacBio and Illumina Hiseq.</title>
        <authorList>
            <person name="Carkaci D."/>
            <person name="Dargis R."/>
            <person name="Nielsen X.C."/>
            <person name="Skovgaard O."/>
            <person name="Fuursted K."/>
            <person name="Christensen J.J."/>
        </authorList>
    </citation>
    <scope>NUCLEOTIDE SEQUENCE [LARGE SCALE GENOMIC DNA]</scope>
    <source>
        <strain evidence="6">CCUG43001</strain>
    </source>
</reference>
<evidence type="ECO:0000259" key="3">
    <source>
        <dbReference type="Pfam" id="PF05175"/>
    </source>
</evidence>
<name>A0A109RDS0_9LACT</name>
<dbReference type="PANTHER" id="PTHR47816">
    <property type="entry name" value="RIBOSOMAL RNA SMALL SUBUNIT METHYLTRANSFERASE C"/>
    <property type="match status" value="1"/>
</dbReference>
<dbReference type="EMBL" id="CP014160">
    <property type="protein sequence ID" value="AMB94134.1"/>
    <property type="molecule type" value="Genomic_DNA"/>
</dbReference>
<sequence length="200" mass="22420">MAHQYFDDNRDLAHDLKTYETELLGESFRFTTDSGVFSRDRLDFGSRLLLETTAHLDFPEGPFLDLGCGYGPVGTVLGRLHPERTIRMVDVSERALDLAQENTALNGVSNVAISRSSAYDQITDERFAAIFTNPPIRAGKQVVHQFLEGAYDQLLPGGLLLVVIQKKQGAPSARKKMEEVFGQVEEIERKKGYWILSSQK</sequence>
<dbReference type="Proteomes" id="UP000069912">
    <property type="component" value="Chromosome"/>
</dbReference>
<evidence type="ECO:0000313" key="7">
    <source>
        <dbReference type="Proteomes" id="UP000234239"/>
    </source>
</evidence>
<reference evidence="4 6" key="1">
    <citation type="journal article" date="2016" name="Genome Announc.">
        <title>Complete Genome Sequences of Aerococcus christensenii CCUG 28831T, Aerococcus sanguinicola CCUG 43001T, Aerococcus urinae CCUG 36881T, Aerococcus urinaeequi CCUG 28094T, Aerococcus urinaehominis CCUG 42038 BT, and Aerococcus viridans CCUG 4311T.</title>
        <authorList>
            <person name="Carkaci D."/>
            <person name="Dargis R."/>
            <person name="Nielsen X.C."/>
            <person name="Skovgaard O."/>
            <person name="Fuursted K."/>
            <person name="Christensen J.J."/>
        </authorList>
    </citation>
    <scope>NUCLEOTIDE SEQUENCE [LARGE SCALE GENOMIC DNA]</scope>
    <source>
        <strain evidence="4 6">CCUG43001</strain>
    </source>
</reference>
<dbReference type="CDD" id="cd02440">
    <property type="entry name" value="AdoMet_MTases"/>
    <property type="match status" value="1"/>
</dbReference>
<dbReference type="RefSeq" id="WP_067974099.1">
    <property type="nucleotide sequence ID" value="NZ_CAJHKM010000001.1"/>
</dbReference>
<dbReference type="InterPro" id="IPR007848">
    <property type="entry name" value="Small_mtfrase_dom"/>
</dbReference>
<dbReference type="SUPFAM" id="SSF53335">
    <property type="entry name" value="S-adenosyl-L-methionine-dependent methyltransferases"/>
    <property type="match status" value="1"/>
</dbReference>
<dbReference type="Gene3D" id="3.40.50.150">
    <property type="entry name" value="Vaccinia Virus protein VP39"/>
    <property type="match status" value="1"/>
</dbReference>
<evidence type="ECO:0000313" key="4">
    <source>
        <dbReference type="EMBL" id="AMB94134.1"/>
    </source>
</evidence>
<organism evidence="4 6">
    <name type="scientific">Aerococcus sanguinicola</name>
    <dbReference type="NCBI Taxonomy" id="119206"/>
    <lineage>
        <taxon>Bacteria</taxon>
        <taxon>Bacillati</taxon>
        <taxon>Bacillota</taxon>
        <taxon>Bacilli</taxon>
        <taxon>Lactobacillales</taxon>
        <taxon>Aerococcaceae</taxon>
        <taxon>Aerococcus</taxon>
    </lineage>
</organism>
<dbReference type="PANTHER" id="PTHR47816:SF4">
    <property type="entry name" value="RIBOSOMAL RNA SMALL SUBUNIT METHYLTRANSFERASE C"/>
    <property type="match status" value="1"/>
</dbReference>
<evidence type="ECO:0000256" key="2">
    <source>
        <dbReference type="ARBA" id="ARBA00022679"/>
    </source>
</evidence>
<protein>
    <submittedName>
        <fullName evidence="4">16S rRNA methyltransferase</fullName>
    </submittedName>
    <submittedName>
        <fullName evidence="5">Class I SAM-dependent methyltransferase</fullName>
    </submittedName>
</protein>
<keyword evidence="2 4" id="KW-0808">Transferase</keyword>
<keyword evidence="1 4" id="KW-0489">Methyltransferase</keyword>
<gene>
    <name evidence="4" type="ORF">AWM72_04845</name>
    <name evidence="5" type="ORF">CYJ28_03660</name>
</gene>
<dbReference type="InterPro" id="IPR046977">
    <property type="entry name" value="RsmC/RlmG"/>
</dbReference>
<proteinExistence type="predicted"/>
<evidence type="ECO:0000313" key="6">
    <source>
        <dbReference type="Proteomes" id="UP000069912"/>
    </source>
</evidence>
<reference evidence="5 7" key="3">
    <citation type="submission" date="2017-12" db="EMBL/GenBank/DDBJ databases">
        <title>Phylogenetic diversity of female urinary microbiome.</title>
        <authorList>
            <person name="Thomas-White K."/>
            <person name="Wolfe A.J."/>
        </authorList>
    </citation>
    <scope>NUCLEOTIDE SEQUENCE [LARGE SCALE GENOMIC DNA]</scope>
    <source>
        <strain evidence="5 7">UMB0139</strain>
    </source>
</reference>
<dbReference type="Pfam" id="PF05175">
    <property type="entry name" value="MTS"/>
    <property type="match status" value="1"/>
</dbReference>